<accession>A0A202E7I3</accession>
<feature type="region of interest" description="Disordered" evidence="1">
    <location>
        <begin position="297"/>
        <end position="316"/>
    </location>
</feature>
<protein>
    <recommendedName>
        <fullName evidence="3">Protein-glutamine gamma-glutamyltransferase-like C-terminal domain-containing protein</fullName>
    </recommendedName>
</protein>
<dbReference type="InterPro" id="IPR025403">
    <property type="entry name" value="TgpA-like_C"/>
</dbReference>
<proteinExistence type="predicted"/>
<feature type="transmembrane region" description="Helical" evidence="2">
    <location>
        <begin position="149"/>
        <end position="172"/>
    </location>
</feature>
<feature type="compositionally biased region" description="Low complexity" evidence="1">
    <location>
        <begin position="197"/>
        <end position="206"/>
    </location>
</feature>
<keyword evidence="5" id="KW-1185">Reference proteome</keyword>
<feature type="region of interest" description="Disordered" evidence="1">
    <location>
        <begin position="122"/>
        <end position="145"/>
    </location>
</feature>
<dbReference type="AlphaFoldDB" id="A0A202E7I3"/>
<dbReference type="Pfam" id="PF13559">
    <property type="entry name" value="DUF4129"/>
    <property type="match status" value="1"/>
</dbReference>
<dbReference type="EMBL" id="MWPH01000002">
    <property type="protein sequence ID" value="OVE84222.1"/>
    <property type="molecule type" value="Genomic_DNA"/>
</dbReference>
<feature type="domain" description="Protein-glutamine gamma-glutamyltransferase-like C-terminal" evidence="3">
    <location>
        <begin position="224"/>
        <end position="291"/>
    </location>
</feature>
<feature type="compositionally biased region" description="Gly residues" evidence="1">
    <location>
        <begin position="135"/>
        <end position="145"/>
    </location>
</feature>
<evidence type="ECO:0000259" key="3">
    <source>
        <dbReference type="Pfam" id="PF13559"/>
    </source>
</evidence>
<feature type="compositionally biased region" description="Gly residues" evidence="1">
    <location>
        <begin position="34"/>
        <end position="45"/>
    </location>
</feature>
<keyword evidence="2" id="KW-0472">Membrane</keyword>
<evidence type="ECO:0000256" key="1">
    <source>
        <dbReference type="SAM" id="MobiDB-lite"/>
    </source>
</evidence>
<evidence type="ECO:0000256" key="2">
    <source>
        <dbReference type="SAM" id="Phobius"/>
    </source>
</evidence>
<gene>
    <name evidence="4" type="ORF">B2G88_07325</name>
</gene>
<keyword evidence="2" id="KW-0812">Transmembrane</keyword>
<evidence type="ECO:0000313" key="4">
    <source>
        <dbReference type="EMBL" id="OVE84222.1"/>
    </source>
</evidence>
<feature type="region of interest" description="Disordered" evidence="1">
    <location>
        <begin position="34"/>
        <end position="57"/>
    </location>
</feature>
<reference evidence="4 5" key="1">
    <citation type="submission" date="2017-02" db="EMBL/GenBank/DDBJ databases">
        <title>Natronthermophilus aegyptiacus gen. nov.,sp. nov., an aerobic, extremely halophilic alkalithermophilic archaeon isolated from the athalassohaline Wadi An Natrun, Egypt.</title>
        <authorList>
            <person name="Zhao B."/>
        </authorList>
    </citation>
    <scope>NUCLEOTIDE SEQUENCE [LARGE SCALE GENOMIC DNA]</scope>
    <source>
        <strain evidence="4 5">CGMCC 1.3597</strain>
    </source>
</reference>
<feature type="region of interest" description="Disordered" evidence="1">
    <location>
        <begin position="177"/>
        <end position="214"/>
    </location>
</feature>
<dbReference type="Proteomes" id="UP000196084">
    <property type="component" value="Unassembled WGS sequence"/>
</dbReference>
<comment type="caution">
    <text evidence="4">The sequence shown here is derived from an EMBL/GenBank/DDBJ whole genome shotgun (WGS) entry which is preliminary data.</text>
</comment>
<feature type="transmembrane region" description="Helical" evidence="2">
    <location>
        <begin position="94"/>
        <end position="115"/>
    </location>
</feature>
<dbReference type="OrthoDB" id="206550at2157"/>
<name>A0A202E7I3_9EURY</name>
<organism evidence="4 5">
    <name type="scientific">Natronolimnobius baerhuensis</name>
    <dbReference type="NCBI Taxonomy" id="253108"/>
    <lineage>
        <taxon>Archaea</taxon>
        <taxon>Methanobacteriati</taxon>
        <taxon>Methanobacteriota</taxon>
        <taxon>Stenosarchaea group</taxon>
        <taxon>Halobacteria</taxon>
        <taxon>Halobacteriales</taxon>
        <taxon>Natrialbaceae</taxon>
        <taxon>Natronolimnobius</taxon>
    </lineage>
</organism>
<sequence>MSRNTLFLRLLAAIGAITAIALAAATLESPLESGGNGGIGNGEGGTPMQPPPTEQPNSGVADIPVFLEYLLYALAIVLALAFVWYLLAHRRDALRMIAVGLGVILVGVGLIYLFMESGGMDVEPPAPPEEVNETDGGGSGTSGDGDNGVFSMGPILFVLGVITAIFVGGLFATREAGDDDDPAPAEADPEPDEHTDAAAVASAAGRAADRIDTAGGDDVDNEIYRAWQEMTELLEVSRPESSTPREFADAAIDAGLEREHVDELTRLFEDVRYGDAETTPAMEERALEVLRQIEDTYAGATADETQSDAEFGGDQS</sequence>
<dbReference type="RefSeq" id="WP_054864013.1">
    <property type="nucleotide sequence ID" value="NZ_MWPH01000002.1"/>
</dbReference>
<evidence type="ECO:0000313" key="5">
    <source>
        <dbReference type="Proteomes" id="UP000196084"/>
    </source>
</evidence>
<keyword evidence="2" id="KW-1133">Transmembrane helix</keyword>
<feature type="transmembrane region" description="Helical" evidence="2">
    <location>
        <begin position="69"/>
        <end position="87"/>
    </location>
</feature>
<feature type="compositionally biased region" description="Acidic residues" evidence="1">
    <location>
        <begin position="177"/>
        <end position="193"/>
    </location>
</feature>